<feature type="compositionally biased region" description="Basic and acidic residues" evidence="2">
    <location>
        <begin position="3685"/>
        <end position="3705"/>
    </location>
</feature>
<feature type="coiled-coil region" evidence="1">
    <location>
        <begin position="917"/>
        <end position="1029"/>
    </location>
</feature>
<feature type="region of interest" description="Disordered" evidence="2">
    <location>
        <begin position="3467"/>
        <end position="3548"/>
    </location>
</feature>
<feature type="coiled-coil region" evidence="1">
    <location>
        <begin position="530"/>
        <end position="678"/>
    </location>
</feature>
<feature type="compositionally biased region" description="Polar residues" evidence="2">
    <location>
        <begin position="3655"/>
        <end position="3664"/>
    </location>
</feature>
<feature type="region of interest" description="Disordered" evidence="2">
    <location>
        <begin position="146"/>
        <end position="169"/>
    </location>
</feature>
<dbReference type="InterPro" id="IPR043513">
    <property type="entry name" value="Cenp-F"/>
</dbReference>
<feature type="coiled-coil region" evidence="1">
    <location>
        <begin position="2192"/>
        <end position="2226"/>
    </location>
</feature>
<feature type="coiled-coil region" evidence="1">
    <location>
        <begin position="230"/>
        <end position="303"/>
    </location>
</feature>
<dbReference type="SUPFAM" id="SSF144284">
    <property type="entry name" value="Sec2 N-terminal region"/>
    <property type="match status" value="1"/>
</dbReference>
<feature type="domain" description="Kinetochore protein Cenp-F/LEK1 Rb protein-binding" evidence="3">
    <location>
        <begin position="3548"/>
        <end position="3577"/>
    </location>
</feature>
<feature type="coiled-coil region" evidence="1">
    <location>
        <begin position="1160"/>
        <end position="1208"/>
    </location>
</feature>
<dbReference type="Gene3D" id="1.10.287.1490">
    <property type="match status" value="2"/>
</dbReference>
<feature type="coiled-coil region" evidence="1">
    <location>
        <begin position="13"/>
        <end position="61"/>
    </location>
</feature>
<feature type="coiled-coil region" evidence="1">
    <location>
        <begin position="1491"/>
        <end position="1778"/>
    </location>
</feature>
<evidence type="ECO:0000256" key="2">
    <source>
        <dbReference type="SAM" id="MobiDB-lite"/>
    </source>
</evidence>
<feature type="coiled-coil region" evidence="1">
    <location>
        <begin position="728"/>
        <end position="755"/>
    </location>
</feature>
<evidence type="ECO:0000259" key="3">
    <source>
        <dbReference type="Pfam" id="PF10490"/>
    </source>
</evidence>
<feature type="region of interest" description="Disordered" evidence="2">
    <location>
        <begin position="1450"/>
        <end position="1470"/>
    </location>
</feature>
<dbReference type="PANTHER" id="PTHR18874:SF10">
    <property type="entry name" value="CENTROMERE PROTEIN F"/>
    <property type="match status" value="1"/>
</dbReference>
<accession>A0ABP0FNG7</accession>
<feature type="compositionally biased region" description="Basic and acidic residues" evidence="2">
    <location>
        <begin position="146"/>
        <end position="161"/>
    </location>
</feature>
<evidence type="ECO:0000313" key="4">
    <source>
        <dbReference type="EMBL" id="CAK8680241.1"/>
    </source>
</evidence>
<comment type="caution">
    <text evidence="4">The sequence shown here is derived from an EMBL/GenBank/DDBJ whole genome shotgun (WGS) entry which is preliminary data.</text>
</comment>
<feature type="coiled-coil region" evidence="1">
    <location>
        <begin position="847"/>
        <end position="888"/>
    </location>
</feature>
<name>A0ABP0FNG7_CLALP</name>
<feature type="coiled-coil region" evidence="1">
    <location>
        <begin position="3106"/>
        <end position="3291"/>
    </location>
</feature>
<dbReference type="InterPro" id="IPR018302">
    <property type="entry name" value="CenpF/LEK1_Rb-prot-bd"/>
</dbReference>
<feature type="coiled-coil region" evidence="1">
    <location>
        <begin position="330"/>
        <end position="462"/>
    </location>
</feature>
<gene>
    <name evidence="4" type="ORF">CVLEPA_LOCUS10515</name>
</gene>
<feature type="compositionally biased region" description="Polar residues" evidence="2">
    <location>
        <begin position="3480"/>
        <end position="3492"/>
    </location>
</feature>
<feature type="coiled-coil region" evidence="1">
    <location>
        <begin position="1839"/>
        <end position="1930"/>
    </location>
</feature>
<dbReference type="PANTHER" id="PTHR18874">
    <property type="entry name" value="CMF/LEK/CENP CELL DIVISION-RELATED"/>
    <property type="match status" value="1"/>
</dbReference>
<keyword evidence="1" id="KW-0175">Coiled coil</keyword>
<feature type="coiled-coil region" evidence="1">
    <location>
        <begin position="2255"/>
        <end position="2384"/>
    </location>
</feature>
<feature type="coiled-coil region" evidence="1">
    <location>
        <begin position="3318"/>
        <end position="3359"/>
    </location>
</feature>
<sequence>MSWAREEWKEGLNQKALNKIIEIENQNEKLKKETKQKQFQLDSLEAAFNKQKRQCESDKSEISILKRENHTLGETCSKLEHKSEKLCNELRHKESYLNSIESQLQRCKSQLDQSNSKHVKNDNNDHNATALLSKLKEVELELAQEKSKNEELEKELNDSKTPKVSNPQQSYKSALPWAIDYVSPKKENRQPTFDLLSGSPAAFGAGDTGSVPLLSDLKLPLLPISNNIEVESLKAELNASAKSNKEMEAKLNDELKEARSKLLDKEKTIQKKTDEVVKYQMQVEQVNIKVVECEKKLKQISEELKCERYNSESTRNSYQTKLQEQEKMKKQDLSSAHDALKEMEKQLKETKTKLTQELNKANNDLRKAQSDIDKTQINYERVEANLKKAEQKVSQMELLHQTHEKNAAELNRFLKEVSKERDNLVCKLECCENKLRTSQQKKEELQKDLKTLQNSANFSTQELLKKESEVLELRQKFEKMSKSHENSAEALKMKLCELEKKKSRADGLLQQKDSEVSQLNAKVCKMESSSNELAQKLEKCQKECAALSQENSMLIEQGEETVMLLKKAKCDYEQLKEKHDADIRESARNFKDEINQWQKKLDENCESSQQQLDALLKEHVLEKENLTKQIKRQEESIEDLSGQLAQKMELLICINQKIDQLTSANEEVKRTSDLLLEEKRMLIEQDEKKNFLINGLQQKLENALQDFASSMEAHSCLEEKHAALIEEARADLIERKSLEGRVEDLEAQVETLKNSETSSSHLTNELHVSKHQLKETQDKLCNTELQLQEYINKVHALQQENSAFQENLHATAIENQMTALALNELKKSFEVHTTSYNADLDTKSRDITALQKSNEDLLTQKEDALKELNQIKSNLDTVEDDKADALNKITQIQTCLNQKESELMNLHSSSSGSLKICDDLRNQLQEKAEECKLIQLNLQQTKTDLCAKQDNLMEQLHKSEALTEDLNNEITSLRKSAAISSDQEEQHKKLLDERSKELDTLKSQTESLLEEKCDEIAKLSDENRSLVLQVSQLSTCFEEATSRNDTLAGEVVTLLSKISSLEDMLKTESFKHHMFAEEAEKSLKDLAYNNNELKSEVESLKLSLEDINTEKNVAYDLADSRLDTICKLQDEVESAVKEVDGLKNALVEFHKKNADDKVIIDEQNTKIEFLQQTLQQKDVDYHQSLGECNSAKQALNDLEREHHETVESWQAQKSTLHDAAEKVIMLEQALVGKEKEMEVISNDHSETQSLLQAKLSCLSEENCLLNTQVTELTAELDYRNEQAKKAALDNQKLGQKCEDLQIDLNKVSGNFELLQMDIEDKDIAMNKLEEVVMPNLEQTILQLQEDLEMLQKTEKTSQCDIEKLTELCDTAANENTQLKQHLEDAKLLKEQQNSIIERLESQNAEISEENKSLTQKLELLEAERHEFKSLSEKNESQLKEVKILHETLQGDADKERKRSRKDSLSLQEELDACRSENNSLRSDNEQMHLSLDDLLAKSENLEILCDRLTQDNGSLREETEILSRELTTASHTLIDLENQLDLTQQELERTQESKLDQSRTLIEEVDDFHQKETSLKAEVEQLAEKLQNKDKEYEILKNEHDDLCQTNMSLKTQTDNLLEQVDQMKKEYSNNSSQIESHAADIQLLQKQLKDKEDEHKDIANQTSDVIMKQEDAISSLKMSQSSLQEELDKITTTASILEKEKLSLENALHMVEIEKENLEQALSNAEANLETMNSENIETKEKLVSASEENSSLCSLVDDLKLQLKDIEEKSQATLTEIRSQLSCVNVQLDAATQKQSSSDALLASKEEQISQLCEEITTCIAKQDSIMETLDVVSLEKNNLTIQVEDLLLKHSELENLAQEHHARLEDATEQHALELEVLKTQHGDFVTKLEKNILTLESTNHELLSQVNESSKKFDETLNEINELKTTHSVLTQKYDALEVYSKTLEAECDAFRCKITENITLIESLEQMKNETLRALDDQKSELCTKKQKFEEVVSMANAELKKLQHELATSENNLAIATTNLEMRDEDIESLTQELEKIKEYLLAKETALVKAQEENLQQQKELNLSKEANISLHEEVAVHKTKIIELENKSAETCTDLTNHVSLLSGQIQTLKSELKEEKSAHEKIFNEQANTISIFQDNKNALEEKITLDHMLHQKDNSDKLTEIENLKMQIEEFHTGENLPSHIRDEHEKEVHTLKMRIKHLQEDAEKQEEKLSNLYQCFETLRSKFITKEDDLLSAMEENTSKDHEISQLKEELSAVEGKLTSCSNEKDDLTLTLKERNCELVDEVNGLKYELATEQDQVSKLNEDLSKLNDRIVELENSLKEKQKFLDESKDVVTSLENEKEIFRRKLEESEITVKDLADQLKCTVENLAMYQQKLGEERNVVKVELDKSNADLVVSKNTERDLNEKLDMSNDRIQDLTSELSEYGQKLKDALSVINKLQVEHKQQVDAGTVAEKETQQIRHELQLQLNEKENQILHFESLSNRNEEELKTQNETITSLKEKTFELNKLLMQADTDMEVLKSSKEELQAEMEIASLELEKIKQQRIELESEKTDVQTEKSSLLEVIFDKEKLITDLEDRIKEQEDKSVSENLHHNELINKHTDALTALKREMDEVKHENACLQSSKDEAIQENETLKERVSALLEEIDKKELTVKEYFQNISNLQEELKVEEHQISEIKAAISSKEEEILKLKRQVTELTEKMSSGEKESAENILNLEQRCQTLEILRESTKQDLSDECNKVQTLNEKLSELEEEETRIRVLLSDKVQLLDEKICSIQILENENDHLELKLKEADCEVDRLTQMLNLTEEKLCANASEHNHLVDILTVQLKDKGEDLQQMQSNEKMLEKEIEMLTMQNENLSNKLSEAEQKVEETKLAIDELQNESKSINNSVETAEKEMLQVQQELELRLAEAQSDFDKMKSSCERKEHELGKKTDVVTSLQCEVEMLKEEANQSKEETKAFESQKEETDAELRKANNDLLQMKIENENLFVEKFSLDALLVEKTNNIESLESKIQTLKDDKEQLLTEMEKLDQDRAQLDEENQELLGQRNSLCEQVDEKENHIKEIKAKTSMLEVLIADTEQTNVQMSTQLQHLNEVILQESSNYKEKISNLESDNENLLESFRDLKSAAKELKASKERLETTYSECLMKVKDLEAESESLSRENEKLQEARDKLQEKCFSLSDDLDELNSSVEDAEMALEKLTLQNQELEQKLKETETLLEETSNAMEALRVTLNDEREKLIEQEQVFACTETANQNRIELLKQEIAHLEDQLKIRETEAMLKVQEARTEFEKLNHQQQNELKTHSAKVLNELNVLKLEIQALEIRNSSLEAEVSSSNSELEHVQKRHEDEKTAITQTSATRIQVLLQDVGKLRSDVEVYKAEKLRMQEDLQKFNSELGSFQKHEELVRQLETANARLAKDKETLKGKLQLMTTNARRKEKELLRFKASIGSSSSSLAEDSQAKKPESQMNNQFLTSAQKPVNLKSRKSREGSRRSFRIKKVSAAVKSASIPKFVDSPPKKSRASEDNSSPASPAFQVEGLPHLVKKGFTDIPLGFSSPFVMRRQQISETKQLVAAAMAKKHTGVDKDLNGNELAVHVSPPGEHMQKNGKSPKKDRMQLRSAAKSASKSPSKNIRPSGVDSAPMQTVTNSPKHLTRDSSGSRGKDGRRRSRSKMNDNKKGEDGNENEPDCKVQ</sequence>
<feature type="region of interest" description="Disordered" evidence="2">
    <location>
        <begin position="3597"/>
        <end position="3705"/>
    </location>
</feature>
<feature type="coiled-coil region" evidence="1">
    <location>
        <begin position="2463"/>
        <end position="3080"/>
    </location>
</feature>
<evidence type="ECO:0000256" key="1">
    <source>
        <dbReference type="SAM" id="Coils"/>
    </source>
</evidence>
<dbReference type="EMBL" id="CAWYQH010000068">
    <property type="protein sequence ID" value="CAK8680241.1"/>
    <property type="molecule type" value="Genomic_DNA"/>
</dbReference>
<protein>
    <recommendedName>
        <fullName evidence="3">Kinetochore protein Cenp-F/LEK1 Rb protein-binding domain-containing protein</fullName>
    </recommendedName>
</protein>
<keyword evidence="5" id="KW-1185">Reference proteome</keyword>
<evidence type="ECO:0000313" key="5">
    <source>
        <dbReference type="Proteomes" id="UP001642483"/>
    </source>
</evidence>
<reference evidence="4 5" key="1">
    <citation type="submission" date="2024-02" db="EMBL/GenBank/DDBJ databases">
        <authorList>
            <person name="Daric V."/>
            <person name="Darras S."/>
        </authorList>
    </citation>
    <scope>NUCLEOTIDE SEQUENCE [LARGE SCALE GENOMIC DNA]</scope>
</reference>
<feature type="coiled-coil region" evidence="1">
    <location>
        <begin position="2410"/>
        <end position="2437"/>
    </location>
</feature>
<feature type="coiled-coil region" evidence="1">
    <location>
        <begin position="1966"/>
        <end position="2075"/>
    </location>
</feature>
<dbReference type="Proteomes" id="UP001642483">
    <property type="component" value="Unassembled WGS sequence"/>
</dbReference>
<feature type="compositionally biased region" description="Low complexity" evidence="2">
    <location>
        <begin position="3633"/>
        <end position="3644"/>
    </location>
</feature>
<feature type="coiled-coil region" evidence="1">
    <location>
        <begin position="1076"/>
        <end position="1110"/>
    </location>
</feature>
<feature type="coiled-coil region" evidence="1">
    <location>
        <begin position="3389"/>
        <end position="3454"/>
    </location>
</feature>
<feature type="coiled-coil region" evidence="1">
    <location>
        <begin position="1333"/>
        <end position="1440"/>
    </location>
</feature>
<dbReference type="Pfam" id="PF10490">
    <property type="entry name" value="CENP-F_C_Rb_bdg"/>
    <property type="match status" value="1"/>
</dbReference>
<proteinExistence type="predicted"/>
<organism evidence="4 5">
    <name type="scientific">Clavelina lepadiformis</name>
    <name type="common">Light-bulb sea squirt</name>
    <name type="synonym">Ascidia lepadiformis</name>
    <dbReference type="NCBI Taxonomy" id="159417"/>
    <lineage>
        <taxon>Eukaryota</taxon>
        <taxon>Metazoa</taxon>
        <taxon>Chordata</taxon>
        <taxon>Tunicata</taxon>
        <taxon>Ascidiacea</taxon>
        <taxon>Aplousobranchia</taxon>
        <taxon>Clavelinidae</taxon>
        <taxon>Clavelina</taxon>
    </lineage>
</organism>